<evidence type="ECO:0000313" key="2">
    <source>
        <dbReference type="EMBL" id="MCC9032743.1"/>
    </source>
</evidence>
<evidence type="ECO:0008006" key="5">
    <source>
        <dbReference type="Google" id="ProtNLM"/>
    </source>
</evidence>
<name>A0A9Q3UNW6_9FLAO</name>
<dbReference type="EMBL" id="JACXXP010000006">
    <property type="protein sequence ID" value="MBD3904438.1"/>
    <property type="molecule type" value="Genomic_DNA"/>
</dbReference>
<evidence type="ECO:0000313" key="1">
    <source>
        <dbReference type="EMBL" id="MBD3904438.1"/>
    </source>
</evidence>
<proteinExistence type="predicted"/>
<reference evidence="2" key="1">
    <citation type="submission" date="2021-11" db="EMBL/GenBank/DDBJ databases">
        <title>Description of novel Chryseobacterium species.</title>
        <authorList>
            <person name="Saticioglu I.B."/>
            <person name="Ay H."/>
            <person name="Altun S."/>
            <person name="Duman M."/>
        </authorList>
    </citation>
    <scope>NUCLEOTIDE SEQUENCE</scope>
    <source>
        <strain evidence="2">C-39</strain>
    </source>
</reference>
<organism evidence="2 4">
    <name type="scientific">Chryseobacterium muglaense</name>
    <dbReference type="NCBI Taxonomy" id="2893752"/>
    <lineage>
        <taxon>Bacteria</taxon>
        <taxon>Pseudomonadati</taxon>
        <taxon>Bacteroidota</taxon>
        <taxon>Flavobacteriia</taxon>
        <taxon>Flavobacteriales</taxon>
        <taxon>Weeksellaceae</taxon>
        <taxon>Chryseobacterium group</taxon>
        <taxon>Chryseobacterium</taxon>
    </lineage>
</organism>
<comment type="caution">
    <text evidence="2">The sequence shown here is derived from an EMBL/GenBank/DDBJ whole genome shotgun (WGS) entry which is preliminary data.</text>
</comment>
<dbReference type="EMBL" id="JAJJML010000001">
    <property type="protein sequence ID" value="MCC9032743.1"/>
    <property type="molecule type" value="Genomic_DNA"/>
</dbReference>
<dbReference type="SUPFAM" id="SSF51306">
    <property type="entry name" value="LexA/Signal peptidase"/>
    <property type="match status" value="1"/>
</dbReference>
<dbReference type="RefSeq" id="WP_191178988.1">
    <property type="nucleotide sequence ID" value="NZ_JACXXP010000006.1"/>
</dbReference>
<reference evidence="3" key="2">
    <citation type="submission" date="2023-07" db="EMBL/GenBank/DDBJ databases">
        <title>Description of novel Chryseobacterium sp. strain C-2.</title>
        <authorList>
            <person name="Saticioglu I.B."/>
        </authorList>
    </citation>
    <scope>NUCLEOTIDE SEQUENCE [LARGE SCALE GENOMIC DNA]</scope>
    <source>
        <strain evidence="3">C-2</strain>
    </source>
</reference>
<dbReference type="Proteomes" id="UP001107960">
    <property type="component" value="Unassembled WGS sequence"/>
</dbReference>
<reference evidence="1" key="3">
    <citation type="submission" date="2024-05" db="EMBL/GenBank/DDBJ databases">
        <title>Description of novel Chryseobacterium sp. strain C-2.</title>
        <authorList>
            <person name="Saticioglu I.B."/>
        </authorList>
    </citation>
    <scope>NUCLEOTIDE SEQUENCE</scope>
    <source>
        <strain evidence="1">C-2</strain>
    </source>
</reference>
<dbReference type="Gene3D" id="2.10.109.10">
    <property type="entry name" value="Umud Fragment, subunit A"/>
    <property type="match status" value="1"/>
</dbReference>
<keyword evidence="3" id="KW-1185">Reference proteome</keyword>
<sequence length="250" mass="29529">MSVSNRFKLFIAYLKANKLIKTQKELGYLLGFETESAFSQVVNGKVPFSETLYNKLRTLYNFLNIEWLRNDEGEMFKKSEKNVSDYKHLDGKFSETKRFPKEVIIITAKAGLNLQSNYYADELLQDLEKRVIYLDHDAKGRYFEIDCIGDSMNDGSIDSIANGDKLLLREIPKIYWKDKFHINKWDFTFFHYDKGFITKRIKEHNIETGDLLLESRNPDKEHYPDFWINLKECAIVTNVVEVRRQKGVFY</sequence>
<dbReference type="Proteomes" id="UP000603715">
    <property type="component" value="Unassembled WGS sequence"/>
</dbReference>
<accession>A0A9Q3UNW6</accession>
<gene>
    <name evidence="1" type="ORF">IEW27_07515</name>
    <name evidence="2" type="ORF">LNP80_00545</name>
</gene>
<evidence type="ECO:0000313" key="4">
    <source>
        <dbReference type="Proteomes" id="UP001107960"/>
    </source>
</evidence>
<protein>
    <recommendedName>
        <fullName evidence="5">Peptidase S24/S26A/S26B/S26C domain-containing protein</fullName>
    </recommendedName>
</protein>
<dbReference type="AlphaFoldDB" id="A0A9Q3UNW6"/>
<evidence type="ECO:0000313" key="3">
    <source>
        <dbReference type="Proteomes" id="UP000603715"/>
    </source>
</evidence>
<dbReference type="InterPro" id="IPR036286">
    <property type="entry name" value="LexA/Signal_pep-like_sf"/>
</dbReference>